<feature type="region of interest" description="Disordered" evidence="1">
    <location>
        <begin position="142"/>
        <end position="165"/>
    </location>
</feature>
<gene>
    <name evidence="4" type="ORF">ON006_12175</name>
</gene>
<dbReference type="Pfam" id="PF15607">
    <property type="entry name" value="Ntox44"/>
    <property type="match status" value="1"/>
</dbReference>
<dbReference type="RefSeq" id="WP_244820061.1">
    <property type="nucleotide sequence ID" value="NZ_CP112998.1"/>
</dbReference>
<evidence type="ECO:0000259" key="2">
    <source>
        <dbReference type="Pfam" id="PF15607"/>
    </source>
</evidence>
<dbReference type="PANTHER" id="PTHR32305:SF15">
    <property type="entry name" value="PROTEIN RHSA-RELATED"/>
    <property type="match status" value="1"/>
</dbReference>
<dbReference type="InterPro" id="IPR022385">
    <property type="entry name" value="Rhs_assc_core"/>
</dbReference>
<dbReference type="EMBL" id="CP112998">
    <property type="protein sequence ID" value="WAC14694.1"/>
    <property type="molecule type" value="Genomic_DNA"/>
</dbReference>
<accession>A0A9E8NIL2</accession>
<name>A0A9E8NIL2_9BACT</name>
<feature type="domain" description="DUF6443" evidence="3">
    <location>
        <begin position="39"/>
        <end position="163"/>
    </location>
</feature>
<evidence type="ECO:0000259" key="3">
    <source>
        <dbReference type="Pfam" id="PF20041"/>
    </source>
</evidence>
<feature type="domain" description="Bacterial toxin 44" evidence="2">
    <location>
        <begin position="961"/>
        <end position="1084"/>
    </location>
</feature>
<dbReference type="NCBIfam" id="TIGR03696">
    <property type="entry name" value="Rhs_assc_core"/>
    <property type="match status" value="1"/>
</dbReference>
<organism evidence="4 5">
    <name type="scientific">Dyadobacter pollutisoli</name>
    <dbReference type="NCBI Taxonomy" id="2910158"/>
    <lineage>
        <taxon>Bacteria</taxon>
        <taxon>Pseudomonadati</taxon>
        <taxon>Bacteroidota</taxon>
        <taxon>Cytophagia</taxon>
        <taxon>Cytophagales</taxon>
        <taxon>Spirosomataceae</taxon>
        <taxon>Dyadobacter</taxon>
    </lineage>
</organism>
<dbReference type="Gene3D" id="2.180.10.10">
    <property type="entry name" value="RHS repeat-associated core"/>
    <property type="match status" value="1"/>
</dbReference>
<keyword evidence="5" id="KW-1185">Reference proteome</keyword>
<dbReference type="InterPro" id="IPR045619">
    <property type="entry name" value="DUF6443"/>
</dbReference>
<dbReference type="AlphaFoldDB" id="A0A9E8NIL2"/>
<reference evidence="4" key="1">
    <citation type="submission" date="2022-11" db="EMBL/GenBank/DDBJ databases">
        <title>Dyadobacter pollutisoli sp. nov., isolated from plastic dumped soil.</title>
        <authorList>
            <person name="Kim J.M."/>
            <person name="Kim K.R."/>
            <person name="Lee J.K."/>
            <person name="Hao L."/>
            <person name="Jeon C.O."/>
        </authorList>
    </citation>
    <scope>NUCLEOTIDE SEQUENCE</scope>
    <source>
        <strain evidence="4">U1</strain>
    </source>
</reference>
<feature type="compositionally biased region" description="Polar residues" evidence="1">
    <location>
        <begin position="156"/>
        <end position="165"/>
    </location>
</feature>
<dbReference type="KEGG" id="dpf:ON006_12175"/>
<evidence type="ECO:0000256" key="1">
    <source>
        <dbReference type="SAM" id="MobiDB-lite"/>
    </source>
</evidence>
<evidence type="ECO:0000313" key="4">
    <source>
        <dbReference type="EMBL" id="WAC14694.1"/>
    </source>
</evidence>
<dbReference type="InterPro" id="IPR050708">
    <property type="entry name" value="T6SS_VgrG/RHS"/>
</dbReference>
<dbReference type="PANTHER" id="PTHR32305">
    <property type="match status" value="1"/>
</dbReference>
<evidence type="ECO:0000313" key="5">
    <source>
        <dbReference type="Proteomes" id="UP001164653"/>
    </source>
</evidence>
<dbReference type="Proteomes" id="UP001164653">
    <property type="component" value="Chromosome"/>
</dbReference>
<protein>
    <submittedName>
        <fullName evidence="4">DUF6443 domain-containing protein</fullName>
    </submittedName>
</protein>
<dbReference type="Pfam" id="PF20041">
    <property type="entry name" value="DUF6443"/>
    <property type="match status" value="1"/>
</dbReference>
<dbReference type="InterPro" id="IPR028946">
    <property type="entry name" value="Ntox44"/>
</dbReference>
<sequence>MNHFHKSIIMLLGFLAPFIVRSQQTNSQNYIISKIYKQAGANENDVSQVVTQVRYIDGLGRPLQNVGVKQSPTGNDLVQPVEYDNIGRKAKDYLPYVAAGNGAYHANAPTAVGNWYTTNSAGLQKFAATDLDRPFTETYFEQSLNRPTGGRAPGNRSASSSTQYSANTANEVKRYDYNVGANTIAQNGTYGAGTLTKVQDTDEQGVVTSQYLDKAGQMVCKHDPATGYTYYVFDNLGLLRGVLQPKFQDDANFGHYAFLYDYDSRNRIVRKQTPGAGAVEIVYDKFDRPALSRDANQLARNMWGFTKYDSLNRPIATGEIASTDTRVQWVTTVNAIANHHETRNNAVTAGYSLNQTAPTGANEVNLLTITFYDDYAFSKPAGWAFAATYYPGFNGKVKGQRTGGRVRMLPGNGAVGGWLSTVTYYDAEYRPIQFLRQLHDLGATAYERVSIKYKFDLATVVEEQKTEQVLSVAVTHTHLATYSYDHADRMLSVKEKIITGTKTKEVYTVAHRYNDLGQLQSKWLHSYNTGTKYRRRIDYTNNIRGWQTDAKTVYKPAGVEVRFYATHVSYRNSANYSNGSVDSLAWRGKDEIAFSAGLKFTYDGASRLAGSTGIFGNTNIESGITYDKNGNITTLARSGVAVDNLTYTYLGNRLSAVGDASGNNTGVKSGNSNYLYDADGNMLTDGNRGATLTYNYLNLPKTVTVGANPAFTYDYDASGAKHKYVNTTDAFTAKYAGIVEYDGTNVFKRGATSEGQVILTPDSLTFNYYIKDYLGNVRIVFNEKGEILQNTEYYPFGLAIPKDTPTQTPAARNLVNRYLYNEKELQVGSGYLDYGARMYMPELGRWNAVDPLSEVSSRWSPYAYGNNNPFRFIDPDGMLSVHVNEEGTVLGNYNDGDQGVYLHEGAKSSRDYKKDYDKKTNTSANGEKLGELGSGINVDKIYSNILEENSSEAEGMGLVEYYNKVKNGAEWDYKNRANTIFGLVNRLGDNTKFVFEGNKMEAQDIGNHHYGVLGRAAGFNERLLLEQAGVAQIRGGTSMAEWQNYKWITVPGSAVSMPSLVPLPPYGDDPRDQRFIKNGFNYFNRHNRER</sequence>
<proteinExistence type="predicted"/>